<dbReference type="RefSeq" id="XP_016599742.1">
    <property type="nucleotide sequence ID" value="XM_016744029.1"/>
</dbReference>
<reference evidence="4 5" key="1">
    <citation type="journal article" date="2015" name="Mol. Plant Microbe Interact.">
        <title>Genome, transcriptome, and functional analyses of Penicillium expansum provide new insights into secondary metabolism and pathogenicity.</title>
        <authorList>
            <person name="Ballester A.R."/>
            <person name="Marcet-Houben M."/>
            <person name="Levin E."/>
            <person name="Sela N."/>
            <person name="Selma-Lazaro C."/>
            <person name="Carmona L."/>
            <person name="Wisniewski M."/>
            <person name="Droby S."/>
            <person name="Gonzalez-Candelas L."/>
            <person name="Gabaldon T."/>
        </authorList>
    </citation>
    <scope>NUCLEOTIDE SEQUENCE [LARGE SCALE GENOMIC DNA]</scope>
    <source>
        <strain evidence="4 5">MD-8</strain>
    </source>
</reference>
<protein>
    <submittedName>
        <fullName evidence="4">Uncharacterized protein</fullName>
    </submittedName>
</protein>
<evidence type="ECO:0000256" key="2">
    <source>
        <dbReference type="ARBA" id="ARBA00023043"/>
    </source>
</evidence>
<dbReference type="PANTHER" id="PTHR24198">
    <property type="entry name" value="ANKYRIN REPEAT AND PROTEIN KINASE DOMAIN-CONTAINING PROTEIN"/>
    <property type="match status" value="1"/>
</dbReference>
<comment type="caution">
    <text evidence="4">The sequence shown here is derived from an EMBL/GenBank/DDBJ whole genome shotgun (WGS) entry which is preliminary data.</text>
</comment>
<organism evidence="4 5">
    <name type="scientific">Penicillium expansum</name>
    <name type="common">Blue mold rot fungus</name>
    <dbReference type="NCBI Taxonomy" id="27334"/>
    <lineage>
        <taxon>Eukaryota</taxon>
        <taxon>Fungi</taxon>
        <taxon>Dikarya</taxon>
        <taxon>Ascomycota</taxon>
        <taxon>Pezizomycotina</taxon>
        <taxon>Eurotiomycetes</taxon>
        <taxon>Eurotiomycetidae</taxon>
        <taxon>Eurotiales</taxon>
        <taxon>Aspergillaceae</taxon>
        <taxon>Penicillium</taxon>
    </lineage>
</organism>
<sequence>MSRIENLPTELILLIASFLRSESSLAAVVLSNRRLYGICTRRLYQYNALHGNSSVLEWAAQNGSMDTLKMALDAGVPLPKEQPKGERRHGGTISQFGREGSRLYKAFQPHPISLAVRAGHADIVRYMICHGVTSNMRDPDGFSLLALAAIHGDVSLARYLLDVGSCQGIRSFVGHRPVWLAAFQGHVDVVDMLLLAPKQNEDEPDKEELMKDALIAAVLGEQVQVVQLLFTHGVQVNVLGHLGQSPLFIAASRGMSDFVSLLLAYGADPNLIVDRRNARAPLTVAVMKDHEEIVRMLVRRTVSHHRTRALAYALSSPANIRLAKILLQSGAPPQLCPSDIADDDEDWVQPLVYAARGNDLEVVELLLEYGADANVRWSKESPYEIHTPFNHALLWAVDESKEAMVNLLLKGGADPDVTDMAGQPVLAYAVYSQHEGILRSLLDHGANPFRAMDDCGRKLLGFWPMNQSFSAQLQEAEVKWTKQHQC</sequence>
<dbReference type="HOGENOM" id="CLU_633303_0_0_1"/>
<dbReference type="AlphaFoldDB" id="A0A0A2JUD3"/>
<accession>A0A0A2JUD3</accession>
<keyword evidence="5" id="KW-1185">Reference proteome</keyword>
<dbReference type="InterPro" id="IPR036770">
    <property type="entry name" value="Ankyrin_rpt-contain_sf"/>
</dbReference>
<dbReference type="GeneID" id="27679449"/>
<dbReference type="SMART" id="SM00248">
    <property type="entry name" value="ANK"/>
    <property type="match status" value="10"/>
</dbReference>
<keyword evidence="1" id="KW-0677">Repeat</keyword>
<dbReference type="PANTHER" id="PTHR24198:SF165">
    <property type="entry name" value="ANKYRIN REPEAT-CONTAINING PROTEIN-RELATED"/>
    <property type="match status" value="1"/>
</dbReference>
<feature type="repeat" description="ANK" evidence="3">
    <location>
        <begin position="242"/>
        <end position="274"/>
    </location>
</feature>
<name>A0A0A2JUD3_PENEN</name>
<proteinExistence type="predicted"/>
<dbReference type="SUPFAM" id="SSF48403">
    <property type="entry name" value="Ankyrin repeat"/>
    <property type="match status" value="1"/>
</dbReference>
<evidence type="ECO:0000256" key="3">
    <source>
        <dbReference type="PROSITE-ProRule" id="PRU00023"/>
    </source>
</evidence>
<evidence type="ECO:0000256" key="1">
    <source>
        <dbReference type="ARBA" id="ARBA00022737"/>
    </source>
</evidence>
<keyword evidence="2 3" id="KW-0040">ANK repeat</keyword>
<dbReference type="EMBL" id="JQFZ01000121">
    <property type="protein sequence ID" value="KGO58248.1"/>
    <property type="molecule type" value="Genomic_DNA"/>
</dbReference>
<dbReference type="Pfam" id="PF12796">
    <property type="entry name" value="Ank_2"/>
    <property type="match status" value="2"/>
</dbReference>
<dbReference type="PROSITE" id="PS50297">
    <property type="entry name" value="ANK_REP_REGION"/>
    <property type="match status" value="2"/>
</dbReference>
<gene>
    <name evidence="4" type="ORF">PEX2_067580</name>
</gene>
<dbReference type="Gene3D" id="1.25.40.20">
    <property type="entry name" value="Ankyrin repeat-containing domain"/>
    <property type="match status" value="2"/>
</dbReference>
<evidence type="ECO:0000313" key="4">
    <source>
        <dbReference type="EMBL" id="KGO58248.1"/>
    </source>
</evidence>
<dbReference type="Proteomes" id="UP000030143">
    <property type="component" value="Unassembled WGS sequence"/>
</dbReference>
<dbReference type="PROSITE" id="PS50088">
    <property type="entry name" value="ANK_REPEAT"/>
    <property type="match status" value="2"/>
</dbReference>
<dbReference type="InterPro" id="IPR002110">
    <property type="entry name" value="Ankyrin_rpt"/>
</dbReference>
<evidence type="ECO:0000313" key="5">
    <source>
        <dbReference type="Proteomes" id="UP000030143"/>
    </source>
</evidence>
<dbReference type="STRING" id="27334.A0A0A2JUD3"/>
<dbReference type="PRINTS" id="PR01415">
    <property type="entry name" value="ANKYRIN"/>
</dbReference>
<feature type="repeat" description="ANK" evidence="3">
    <location>
        <begin position="346"/>
        <end position="378"/>
    </location>
</feature>
<dbReference type="CDD" id="cd09917">
    <property type="entry name" value="F-box_SF"/>
    <property type="match status" value="1"/>
</dbReference>
<dbReference type="VEuPathDB" id="FungiDB:PEXP_098230"/>